<dbReference type="Pfam" id="PF00294">
    <property type="entry name" value="PfkB"/>
    <property type="match status" value="1"/>
</dbReference>
<keyword evidence="2" id="KW-0808">Transferase</keyword>
<dbReference type="SUPFAM" id="SSF53613">
    <property type="entry name" value="Ribokinase-like"/>
    <property type="match status" value="1"/>
</dbReference>
<comment type="similarity">
    <text evidence="1">Belongs to the carbohydrate kinase PfkB family.</text>
</comment>
<reference evidence="6" key="1">
    <citation type="journal article" date="2019" name="Int. J. Syst. Evol. Microbiol.">
        <title>The Global Catalogue of Microorganisms (GCM) 10K type strain sequencing project: providing services to taxonomists for standard genome sequencing and annotation.</title>
        <authorList>
            <consortium name="The Broad Institute Genomics Platform"/>
            <consortium name="The Broad Institute Genome Sequencing Center for Infectious Disease"/>
            <person name="Wu L."/>
            <person name="Ma J."/>
        </authorList>
    </citation>
    <scope>NUCLEOTIDE SEQUENCE [LARGE SCALE GENOMIC DNA]</scope>
    <source>
        <strain evidence="6">CGMCC 4.7237</strain>
    </source>
</reference>
<evidence type="ECO:0000313" key="6">
    <source>
        <dbReference type="Proteomes" id="UP001595765"/>
    </source>
</evidence>
<dbReference type="PANTHER" id="PTHR43320:SF3">
    <property type="entry name" value="CARBOHYDRATE KINASE PFKB DOMAIN-CONTAINING PROTEIN"/>
    <property type="match status" value="1"/>
</dbReference>
<dbReference type="InterPro" id="IPR011611">
    <property type="entry name" value="PfkB_dom"/>
</dbReference>
<protein>
    <submittedName>
        <fullName evidence="5">PfkB family carbohydrate kinase</fullName>
    </submittedName>
</protein>
<proteinExistence type="inferred from homology"/>
<organism evidence="5 6">
    <name type="scientific">Streptomyces polygonati</name>
    <dbReference type="NCBI Taxonomy" id="1617087"/>
    <lineage>
        <taxon>Bacteria</taxon>
        <taxon>Bacillati</taxon>
        <taxon>Actinomycetota</taxon>
        <taxon>Actinomycetes</taxon>
        <taxon>Kitasatosporales</taxon>
        <taxon>Streptomycetaceae</taxon>
        <taxon>Streptomyces</taxon>
    </lineage>
</organism>
<feature type="domain" description="Carbohydrate kinase PfkB" evidence="4">
    <location>
        <begin position="59"/>
        <end position="323"/>
    </location>
</feature>
<dbReference type="InterPro" id="IPR052700">
    <property type="entry name" value="Carb_kinase_PfkB-like"/>
</dbReference>
<accession>A0ABV8HV02</accession>
<keyword evidence="3 5" id="KW-0418">Kinase</keyword>
<dbReference type="RefSeq" id="WP_386433610.1">
    <property type="nucleotide sequence ID" value="NZ_JBHSBB010000018.1"/>
</dbReference>
<dbReference type="GO" id="GO:0016301">
    <property type="term" value="F:kinase activity"/>
    <property type="evidence" value="ECO:0007669"/>
    <property type="project" value="UniProtKB-KW"/>
</dbReference>
<name>A0ABV8HV02_9ACTN</name>
<dbReference type="Gene3D" id="3.40.1190.20">
    <property type="match status" value="1"/>
</dbReference>
<dbReference type="PANTHER" id="PTHR43320">
    <property type="entry name" value="SUGAR KINASE"/>
    <property type="match status" value="1"/>
</dbReference>
<gene>
    <name evidence="5" type="ORF">ACFO3J_25430</name>
</gene>
<evidence type="ECO:0000256" key="3">
    <source>
        <dbReference type="ARBA" id="ARBA00022777"/>
    </source>
</evidence>
<evidence type="ECO:0000259" key="4">
    <source>
        <dbReference type="Pfam" id="PF00294"/>
    </source>
</evidence>
<dbReference type="InterPro" id="IPR029056">
    <property type="entry name" value="Ribokinase-like"/>
</dbReference>
<evidence type="ECO:0000256" key="1">
    <source>
        <dbReference type="ARBA" id="ARBA00010688"/>
    </source>
</evidence>
<dbReference type="EMBL" id="JBHSBB010000018">
    <property type="protein sequence ID" value="MFC4034783.1"/>
    <property type="molecule type" value="Genomic_DNA"/>
</dbReference>
<dbReference type="Proteomes" id="UP001595765">
    <property type="component" value="Unassembled WGS sequence"/>
</dbReference>
<keyword evidence="6" id="KW-1185">Reference proteome</keyword>
<evidence type="ECO:0000313" key="5">
    <source>
        <dbReference type="EMBL" id="MFC4034783.1"/>
    </source>
</evidence>
<sequence length="330" mass="32833">MPRPHLAAVGDALADIVVPVGPEVCERLGVAPGAAAFVSRPALEEAAAGLTGPAGPPAVTAGGSAANTCVTFAAAGGLGTLVTASMGDGLSRAVRDDLLARGVRVPLAPVREGATGRCLVLLLPDGDRAFMIWQGEPWRLRTLREGLDAAFSGGPRCDGVLVEGYLLAGDDGMEVGRTAVRLAAAQGAVPVLTLSDSALVAAHRPRFERLLADGVRTLIGNEAEIRAFTGADDAEEAAAALAGEGVLAVVTLGGRGALVHGPDGRHTVAGSGAAVTSALGAGDAFAGGFLSGLLSGLPHPGCLALGSARARAVLDVRQARAPVRQPAGRA</sequence>
<evidence type="ECO:0000256" key="2">
    <source>
        <dbReference type="ARBA" id="ARBA00022679"/>
    </source>
</evidence>
<comment type="caution">
    <text evidence="5">The sequence shown here is derived from an EMBL/GenBank/DDBJ whole genome shotgun (WGS) entry which is preliminary data.</text>
</comment>